<evidence type="ECO:0000313" key="2">
    <source>
        <dbReference type="EMBL" id="OPZ90490.1"/>
    </source>
</evidence>
<dbReference type="AlphaFoldDB" id="A0A1V5MC50"/>
<accession>A0A1V5MC50</accession>
<dbReference type="EMBL" id="MWAK01000255">
    <property type="protein sequence ID" value="OPZ90490.1"/>
    <property type="molecule type" value="Genomic_DNA"/>
</dbReference>
<reference evidence="2" key="1">
    <citation type="submission" date="2017-02" db="EMBL/GenBank/DDBJ databases">
        <title>Delving into the versatile metabolic prowess of the omnipresent phylum Bacteroidetes.</title>
        <authorList>
            <person name="Nobu M.K."/>
            <person name="Mei R."/>
            <person name="Narihiro T."/>
            <person name="Kuroda K."/>
            <person name="Liu W.-T."/>
        </authorList>
    </citation>
    <scope>NUCLEOTIDE SEQUENCE</scope>
    <source>
        <strain evidence="2">ADurb.Bin417</strain>
    </source>
</reference>
<sequence length="405" mass="44943">MPASGAVEEGLNIICLEQLNRYVMGLRTEKFDTHDVFIRAADSPLFAGLADADFADWNGAPTQFPAYPSWDTKSDWQSGNNSKHGQRNSFGQLRNWHWSNLGTVATCSFEKPQLGNFRVLMDNGFDLLYTPLVEYRLGRGRLLFSQLDITDRYGSDPVATMLFQRMLKEYSRPLPSAPVTLGYLGDGRQEYLLQEAGLAYQKVAAPEGRVLFLEAAAFTRDKSPNLPAALAAFLDQGGTVLVALEKAEDAWLLPVKLEAGRKPVFKSSIPVGPEFSGLGMSEFYWRGTREFLTLAGAGGRWADSGLAGVVDYGKGRLVFLQVEPKGFEKFWQRSKILRIYNTLATNLGVGSSVKPDFIAIGGYGRPEEWLPGSTGVDVTARPELKESNLYRQPALDFDPDQHHVW</sequence>
<gene>
    <name evidence="2" type="ORF">BWY73_01304</name>
</gene>
<comment type="caution">
    <text evidence="2">The sequence shown here is derived from an EMBL/GenBank/DDBJ whole genome shotgun (WGS) entry which is preliminary data.</text>
</comment>
<proteinExistence type="predicted"/>
<evidence type="ECO:0000256" key="1">
    <source>
        <dbReference type="SAM" id="MobiDB-lite"/>
    </source>
</evidence>
<name>A0A1V5MC50_UNCT6</name>
<dbReference type="Proteomes" id="UP000485484">
    <property type="component" value="Unassembled WGS sequence"/>
</dbReference>
<feature type="compositionally biased region" description="Polar residues" evidence="1">
    <location>
        <begin position="75"/>
        <end position="88"/>
    </location>
</feature>
<feature type="region of interest" description="Disordered" evidence="1">
    <location>
        <begin position="68"/>
        <end position="88"/>
    </location>
</feature>
<protein>
    <submittedName>
        <fullName evidence="2">Uncharacterized protein</fullName>
    </submittedName>
</protein>
<organism evidence="2">
    <name type="scientific">candidate division TA06 bacterium ADurb.Bin417</name>
    <dbReference type="NCBI Taxonomy" id="1852828"/>
    <lineage>
        <taxon>Bacteria</taxon>
        <taxon>Bacteria division TA06</taxon>
    </lineage>
</organism>